<sequence>MLELLLCSLRFPFLIGRPRSGLYLLCVAGQPQPPEMECLTRKGSFGLNSHSSTPLLYVMNEGWASDSNGSTDDTEAQLSSRTKMKKLAPGAMRRAEVYEAVWPRVFVFSLSATLMSVLAKYT</sequence>
<organism evidence="1">
    <name type="scientific">Rhodosorus marinus</name>
    <dbReference type="NCBI Taxonomy" id="101924"/>
    <lineage>
        <taxon>Eukaryota</taxon>
        <taxon>Rhodophyta</taxon>
        <taxon>Stylonematophyceae</taxon>
        <taxon>Stylonematales</taxon>
        <taxon>Stylonemataceae</taxon>
        <taxon>Rhodosorus</taxon>
    </lineage>
</organism>
<proteinExistence type="predicted"/>
<protein>
    <submittedName>
        <fullName evidence="1">Uncharacterized protein</fullName>
    </submittedName>
</protein>
<dbReference type="EMBL" id="HBEK01010419">
    <property type="protein sequence ID" value="CAD8395741.1"/>
    <property type="molecule type" value="Transcribed_RNA"/>
</dbReference>
<reference evidence="1" key="1">
    <citation type="submission" date="2021-01" db="EMBL/GenBank/DDBJ databases">
        <authorList>
            <person name="Corre E."/>
            <person name="Pelletier E."/>
            <person name="Niang G."/>
            <person name="Scheremetjew M."/>
            <person name="Finn R."/>
            <person name="Kale V."/>
            <person name="Holt S."/>
            <person name="Cochrane G."/>
            <person name="Meng A."/>
            <person name="Brown T."/>
            <person name="Cohen L."/>
        </authorList>
    </citation>
    <scope>NUCLEOTIDE SEQUENCE</scope>
    <source>
        <strain evidence="1">UTEX LB 2760</strain>
    </source>
</reference>
<gene>
    <name evidence="1" type="ORF">RMAR0315_LOCUS5727</name>
</gene>
<dbReference type="AlphaFoldDB" id="A0A7S0G3V7"/>
<name>A0A7S0G3V7_9RHOD</name>
<accession>A0A7S0G3V7</accession>
<evidence type="ECO:0000313" key="1">
    <source>
        <dbReference type="EMBL" id="CAD8395741.1"/>
    </source>
</evidence>